<feature type="coiled-coil region" evidence="13">
    <location>
        <begin position="1026"/>
        <end position="1183"/>
    </location>
</feature>
<dbReference type="SMART" id="SM00355">
    <property type="entry name" value="ZnF_C2H2"/>
    <property type="match status" value="3"/>
</dbReference>
<feature type="zinc finger region" description="C3H1-type" evidence="12">
    <location>
        <begin position="1564"/>
        <end position="1592"/>
    </location>
</feature>
<keyword evidence="2" id="KW-0963">Cytoplasm</keyword>
<dbReference type="GO" id="GO:0007292">
    <property type="term" value="P:female gamete generation"/>
    <property type="evidence" value="ECO:0007669"/>
    <property type="project" value="UniProtKB-ARBA"/>
</dbReference>
<feature type="domain" description="Kinesin motor" evidence="15">
    <location>
        <begin position="389"/>
        <end position="709"/>
    </location>
</feature>
<dbReference type="Gene3D" id="6.10.250.1590">
    <property type="match status" value="1"/>
</dbReference>
<evidence type="ECO:0000256" key="14">
    <source>
        <dbReference type="SAM" id="MobiDB-lite"/>
    </source>
</evidence>
<dbReference type="PANTHER" id="PTHR47968:SF36">
    <property type="entry name" value="KINESIN HEAVY CHAIN ISOFORM X1"/>
    <property type="match status" value="1"/>
</dbReference>
<keyword evidence="5 11" id="KW-0067">ATP-binding</keyword>
<comment type="subcellular location">
    <subcellularLocation>
        <location evidence="1">Cytoplasm</location>
        <location evidence="1">Cytoskeleton</location>
    </subcellularLocation>
</comment>
<dbReference type="FunFam" id="3.40.850.10:FF:000067">
    <property type="entry name" value="Kinesin-like protein"/>
    <property type="match status" value="1"/>
</dbReference>
<evidence type="ECO:0000259" key="16">
    <source>
        <dbReference type="PROSITE" id="PS50103"/>
    </source>
</evidence>
<feature type="domain" description="C3H1-type" evidence="16">
    <location>
        <begin position="1564"/>
        <end position="1592"/>
    </location>
</feature>
<dbReference type="SMART" id="SM00129">
    <property type="entry name" value="KISc"/>
    <property type="match status" value="1"/>
</dbReference>
<keyword evidence="6 13" id="KW-0175">Coiled coil</keyword>
<evidence type="ECO:0000256" key="3">
    <source>
        <dbReference type="ARBA" id="ARBA00022701"/>
    </source>
</evidence>
<dbReference type="InterPro" id="IPR000571">
    <property type="entry name" value="Znf_CCCH"/>
</dbReference>
<keyword evidence="18" id="KW-1185">Reference proteome</keyword>
<dbReference type="GO" id="GO:1904115">
    <property type="term" value="C:axon cytoplasm"/>
    <property type="evidence" value="ECO:0007669"/>
    <property type="project" value="GOC"/>
</dbReference>
<evidence type="ECO:0000256" key="4">
    <source>
        <dbReference type="ARBA" id="ARBA00022741"/>
    </source>
</evidence>
<evidence type="ECO:0000313" key="19">
    <source>
        <dbReference type="WBParaSite" id="EN70_6113"/>
    </source>
</evidence>
<feature type="coiled-coil region" evidence="13">
    <location>
        <begin position="819"/>
        <end position="951"/>
    </location>
</feature>
<keyword evidence="12" id="KW-0863">Zinc-finger</keyword>
<keyword evidence="12" id="KW-0479">Metal-binding</keyword>
<dbReference type="InterPro" id="IPR027640">
    <property type="entry name" value="Kinesin-like_fam"/>
</dbReference>
<feature type="domain" description="C3H1-type" evidence="16">
    <location>
        <begin position="1469"/>
        <end position="1496"/>
    </location>
</feature>
<dbReference type="InterPro" id="IPR059182">
    <property type="entry name" value="Khc_C"/>
</dbReference>
<evidence type="ECO:0000313" key="18">
    <source>
        <dbReference type="Proteomes" id="UP000095285"/>
    </source>
</evidence>
<feature type="domain" description="C2H2-type" evidence="17">
    <location>
        <begin position="13"/>
        <end position="35"/>
    </location>
</feature>
<dbReference type="GO" id="GO:0008017">
    <property type="term" value="F:microtubule binding"/>
    <property type="evidence" value="ECO:0007669"/>
    <property type="project" value="InterPro"/>
</dbReference>
<feature type="compositionally biased region" description="Basic and acidic residues" evidence="14">
    <location>
        <begin position="1451"/>
        <end position="1466"/>
    </location>
</feature>
<keyword evidence="8" id="KW-0206">Cytoskeleton</keyword>
<dbReference type="SMART" id="SM00356">
    <property type="entry name" value="ZnF_C3H1"/>
    <property type="match status" value="3"/>
</dbReference>
<dbReference type="Gene3D" id="3.40.850.10">
    <property type="entry name" value="Kinesin motor domain"/>
    <property type="match status" value="1"/>
</dbReference>
<protein>
    <recommendedName>
        <fullName evidence="10">Kinesin heavy chain</fullName>
    </recommendedName>
</protein>
<comment type="subunit">
    <text evidence="9">Oligomer composed of two heavy chains and two light chains.</text>
</comment>
<dbReference type="PROSITE" id="PS00028">
    <property type="entry name" value="ZINC_FINGER_C2H2_1"/>
    <property type="match status" value="2"/>
</dbReference>
<feature type="compositionally biased region" description="Basic and acidic residues" evidence="14">
    <location>
        <begin position="1402"/>
        <end position="1418"/>
    </location>
</feature>
<dbReference type="InterPro" id="IPR019821">
    <property type="entry name" value="Kinesin_motor_CS"/>
</dbReference>
<feature type="coiled-coil region" evidence="13">
    <location>
        <begin position="1657"/>
        <end position="1684"/>
    </location>
</feature>
<reference evidence="19" key="2">
    <citation type="submission" date="2016-11" db="UniProtKB">
        <authorList>
            <consortium name="WormBaseParasite"/>
        </authorList>
    </citation>
    <scope>IDENTIFICATION</scope>
</reference>
<dbReference type="PROSITE" id="PS00411">
    <property type="entry name" value="KINESIN_MOTOR_1"/>
    <property type="match status" value="1"/>
</dbReference>
<dbReference type="eggNOG" id="KOG0240">
    <property type="taxonomic scope" value="Eukaryota"/>
</dbReference>
<comment type="similarity">
    <text evidence="11">Belongs to the TRAFAC class myosin-kinesin ATPase superfamily. Kinesin family.</text>
</comment>
<dbReference type="PROSITE" id="PS50067">
    <property type="entry name" value="KINESIN_MOTOR_2"/>
    <property type="match status" value="1"/>
</dbReference>
<dbReference type="InterPro" id="IPR036961">
    <property type="entry name" value="Kinesin_motor_dom_sf"/>
</dbReference>
<dbReference type="GO" id="GO:0005524">
    <property type="term" value="F:ATP binding"/>
    <property type="evidence" value="ECO:0007669"/>
    <property type="project" value="UniProtKB-UniRule"/>
</dbReference>
<feature type="coiled-coil region" evidence="13">
    <location>
        <begin position="714"/>
        <end position="755"/>
    </location>
</feature>
<dbReference type="GO" id="GO:0003777">
    <property type="term" value="F:microtubule motor activity"/>
    <property type="evidence" value="ECO:0007669"/>
    <property type="project" value="InterPro"/>
</dbReference>
<evidence type="ECO:0000256" key="2">
    <source>
        <dbReference type="ARBA" id="ARBA00022490"/>
    </source>
</evidence>
<evidence type="ECO:0000256" key="5">
    <source>
        <dbReference type="ARBA" id="ARBA00022840"/>
    </source>
</evidence>
<feature type="zinc finger region" description="C3H1-type" evidence="12">
    <location>
        <begin position="1469"/>
        <end position="1496"/>
    </location>
</feature>
<dbReference type="PRINTS" id="PR00380">
    <property type="entry name" value="KINESINHEAVY"/>
</dbReference>
<sequence length="1731" mass="195589">MAAIMRRGMANFFLCYECGTTFSVRNDFDEHILVHQAVSLCYQIYEFDKGGLSIIKAKVESQHTSSSKESCKPQAVRLSATFRKASSDCSQRNARKTTTKRKLTGLAFSPDNPKVPCLKQRKNSQNDVKTTKVNKTQDDSTIVTTINSEAIHPQMDKEFSRVELEPKHGPKISSTDVLVTRLPMDVSGSTQIDLLENQVTKPAKVTELSKTDVPITAATISAGAIIPSSPSTSLTTTISSKGESTTSETAPTLPKCLNCDYRSSQGTDMVEHVVRVHKTSITSLERVDFVNGKWSEAVKLEPRQQCAYCVRTFREVTDYFLHVIIYHKRNLLPPGVSKYNCIVYLSHPGMPTHMAAEVGQQITGLSFWPQPYGNLLVMANPVPNPAECGIQVFCRVRPLNSMEEKGDSRFVPKFSSDSQEAISVAGKVYVFDKVFKPTSTQEEVYMGAAYHIVQDVLSGYNGTVFAYGQTSSGKTHTMEGVFGDSDKQGIIPRIVQDIFNHIYNMDVDLEFHIKVSYFEIYNEKIRDLLDVTKMNLAIHEDKNRVPYVKGATERFVSSPEEVMACIDEGKNNRHVAVTNMNEHSSRSHSVFLIQVKQENTATQKKLTGKLYLVDLAGSEKVSKTGAEGTVLEEAKNINKSLSALGNVIAALAEGTKAHVPYRDSKLTRILQESLGGNSRTTIVICCSPASVNEAETKSTLMFGQRAKTIKNVVIVNEELTAEEWKRRYEREKEKVARLKQQLMASEAELNRWRKGEKVPETEWVNLLEGAAVSLQLPPGAESLSPSVSDSVLGSLDRSISVAPVPLLTSAIGAITDADRKKYEEERSALYQQLDEKDDEITLHSQLAERLKQQMNEQEELIRQIKLDYENAQAEVSRIQSENEASKEESKEVLTALEELAMNYDIKTQEAEQKARENEQLSDELSKKNIKVVELTTELETLRESCATQKKRITDAMQSMLRDLSEVGSSYANAAKFNMENGTDKPYDEELFAHARICISKLSADFKSTLQKMSSLESGSGDVTQRLESTEKDLADCRLLLQQNEAKNKSLQETITAQEKMKRQLEEQVDMLNEKLAAAGGEAVQISDEAKEQHTKQVAALRDEVAKKSRKIEELIASLQDLRVAKNQLQADYEKLKINEQEQEKRLKELSGLSEKREQAKSDLKGLEETVAKELQTLHNLRKMFVQDIGQRIKRAPTGTEPNEDEYMSSPAQKQKIAFLENNLDQLTKVHKQLVRDNADLRCELPKMEKRLRAAMDRVKSLETALKETKENAMRDRKKYQHEVERIKEAVRQRNLARRGLAAPQIAKPIRPGQHYSPVGTTMSVLTSAMQNSVRGTVNASLQLEKCISTVWFISNRMDVVQKPPHIVSIMEEKVNEEEAIKKIAVMDIKKNSFIVNSGQQKMSREKHAEMKGMKKQDEYPDDDSEKVGRNSSENAEQTPKKLGINENGGTELEKGELVERNKKDEERELAREDVCRDFLNNMCNRGSRCKFYHPPSIVRQRASQQTPEGIEYRFCIDYQNRGCHRDNCRYIHAHREDVDRYKMTGEVTLNLAREIAAVYNCDTINGIPFCKEYQTGSCSRGGQRCRYWHINVEEERERRRRVPRGMPASVLPSLTRGSVLALSYSTYPGRRPHPYGTADAYVAYSKRVRYDLDDDYVRDLERRNAELSKEVEGLKRELARERERYGDLYALFRQRTTITTTQQNHANAIPAAAAYYEAASSTGWTDTQWTH</sequence>
<proteinExistence type="inferred from homology"/>
<dbReference type="GO" id="GO:0005874">
    <property type="term" value="C:microtubule"/>
    <property type="evidence" value="ECO:0007669"/>
    <property type="project" value="UniProtKB-KW"/>
</dbReference>
<dbReference type="SUPFAM" id="SSF52540">
    <property type="entry name" value="P-loop containing nucleoside triphosphate hydrolases"/>
    <property type="match status" value="1"/>
</dbReference>
<dbReference type="GO" id="GO:0098957">
    <property type="term" value="P:anterograde axonal transport of mitochondrion"/>
    <property type="evidence" value="ECO:0007669"/>
    <property type="project" value="UniProtKB-ARBA"/>
</dbReference>
<dbReference type="WBParaSite" id="EN70_6113">
    <property type="protein sequence ID" value="EN70_6113"/>
    <property type="gene ID" value="EN70_6113"/>
</dbReference>
<evidence type="ECO:0000256" key="6">
    <source>
        <dbReference type="ARBA" id="ARBA00023054"/>
    </source>
</evidence>
<evidence type="ECO:0000259" key="15">
    <source>
        <dbReference type="PROSITE" id="PS50067"/>
    </source>
</evidence>
<evidence type="ECO:0000256" key="12">
    <source>
        <dbReference type="PROSITE-ProRule" id="PRU00723"/>
    </source>
</evidence>
<feature type="coiled-coil region" evidence="13">
    <location>
        <begin position="1216"/>
        <end position="1289"/>
    </location>
</feature>
<evidence type="ECO:0000256" key="8">
    <source>
        <dbReference type="ARBA" id="ARBA00023212"/>
    </source>
</evidence>
<evidence type="ECO:0000256" key="9">
    <source>
        <dbReference type="ARBA" id="ARBA00064588"/>
    </source>
</evidence>
<dbReference type="STRING" id="7209.A0A1I7VTJ2"/>
<feature type="binding site" evidence="11">
    <location>
        <begin position="468"/>
        <end position="475"/>
    </location>
    <ligand>
        <name>ATP</name>
        <dbReference type="ChEBI" id="CHEBI:30616"/>
    </ligand>
</feature>
<evidence type="ECO:0000256" key="7">
    <source>
        <dbReference type="ARBA" id="ARBA00023175"/>
    </source>
</evidence>
<dbReference type="GO" id="GO:0007097">
    <property type="term" value="P:nuclear migration"/>
    <property type="evidence" value="ECO:0007669"/>
    <property type="project" value="UniProtKB-ARBA"/>
</dbReference>
<evidence type="ECO:0000259" key="17">
    <source>
        <dbReference type="PROSITE" id="PS50157"/>
    </source>
</evidence>
<dbReference type="PROSITE" id="PS50103">
    <property type="entry name" value="ZF_C3H1"/>
    <property type="match status" value="2"/>
</dbReference>
<dbReference type="InterPro" id="IPR013087">
    <property type="entry name" value="Znf_C2H2_type"/>
</dbReference>
<accession>A0A1I7VTJ2</accession>
<dbReference type="CDD" id="cd01369">
    <property type="entry name" value="KISc_KHC_KIF5"/>
    <property type="match status" value="1"/>
</dbReference>
<reference evidence="18" key="1">
    <citation type="submission" date="2012-04" db="EMBL/GenBank/DDBJ databases">
        <title>The Genome Sequence of Loa loa.</title>
        <authorList>
            <consortium name="The Broad Institute Genome Sequencing Platform"/>
            <consortium name="Broad Institute Genome Sequencing Center for Infectious Disease"/>
            <person name="Nutman T.B."/>
            <person name="Fink D.L."/>
            <person name="Russ C."/>
            <person name="Young S."/>
            <person name="Zeng Q."/>
            <person name="Gargeya S."/>
            <person name="Alvarado L."/>
            <person name="Berlin A."/>
            <person name="Chapman S.B."/>
            <person name="Chen Z."/>
            <person name="Freedman E."/>
            <person name="Gellesch M."/>
            <person name="Goldberg J."/>
            <person name="Griggs A."/>
            <person name="Gujja S."/>
            <person name="Heilman E.R."/>
            <person name="Heiman D."/>
            <person name="Howarth C."/>
            <person name="Mehta T."/>
            <person name="Neiman D."/>
            <person name="Pearson M."/>
            <person name="Roberts A."/>
            <person name="Saif S."/>
            <person name="Shea T."/>
            <person name="Shenoy N."/>
            <person name="Sisk P."/>
            <person name="Stolte C."/>
            <person name="Sykes S."/>
            <person name="White J."/>
            <person name="Yandava C."/>
            <person name="Haas B."/>
            <person name="Henn M.R."/>
            <person name="Nusbaum C."/>
            <person name="Birren B."/>
        </authorList>
    </citation>
    <scope>NUCLEOTIDE SEQUENCE [LARGE SCALE GENOMIC DNA]</scope>
</reference>
<feature type="region of interest" description="Disordered" evidence="14">
    <location>
        <begin position="1396"/>
        <end position="1466"/>
    </location>
</feature>
<dbReference type="InterPro" id="IPR001752">
    <property type="entry name" value="Kinesin_motor_dom"/>
</dbReference>
<evidence type="ECO:0000256" key="13">
    <source>
        <dbReference type="SAM" id="Coils"/>
    </source>
</evidence>
<dbReference type="GO" id="GO:0008270">
    <property type="term" value="F:zinc ion binding"/>
    <property type="evidence" value="ECO:0007669"/>
    <property type="project" value="UniProtKB-KW"/>
</dbReference>
<organism evidence="18 19">
    <name type="scientific">Loa loa</name>
    <name type="common">Eye worm</name>
    <name type="synonym">Filaria loa</name>
    <dbReference type="NCBI Taxonomy" id="7209"/>
    <lineage>
        <taxon>Eukaryota</taxon>
        <taxon>Metazoa</taxon>
        <taxon>Ecdysozoa</taxon>
        <taxon>Nematoda</taxon>
        <taxon>Chromadorea</taxon>
        <taxon>Rhabditida</taxon>
        <taxon>Spirurina</taxon>
        <taxon>Spiruromorpha</taxon>
        <taxon>Filarioidea</taxon>
        <taxon>Onchocercidae</taxon>
        <taxon>Loa</taxon>
    </lineage>
</organism>
<dbReference type="InterPro" id="IPR027417">
    <property type="entry name" value="P-loop_NTPase"/>
</dbReference>
<dbReference type="GO" id="GO:0005871">
    <property type="term" value="C:kinesin complex"/>
    <property type="evidence" value="ECO:0007669"/>
    <property type="project" value="UniProtKB-ARBA"/>
</dbReference>
<name>A0A1I7VTJ2_LOALO</name>
<keyword evidence="7 11" id="KW-0505">Motor protein</keyword>
<evidence type="ECO:0000256" key="1">
    <source>
        <dbReference type="ARBA" id="ARBA00004245"/>
    </source>
</evidence>
<dbReference type="Pfam" id="PF00225">
    <property type="entry name" value="Kinesin"/>
    <property type="match status" value="1"/>
</dbReference>
<dbReference type="PROSITE" id="PS50157">
    <property type="entry name" value="ZINC_FINGER_C2H2_2"/>
    <property type="match status" value="1"/>
</dbReference>
<keyword evidence="3" id="KW-0493">Microtubule</keyword>
<evidence type="ECO:0000256" key="10">
    <source>
        <dbReference type="ARBA" id="ARBA00069521"/>
    </source>
</evidence>
<evidence type="ECO:0000256" key="11">
    <source>
        <dbReference type="PROSITE-ProRule" id="PRU00283"/>
    </source>
</evidence>
<dbReference type="Gene3D" id="3.30.1370.210">
    <property type="match status" value="1"/>
</dbReference>
<dbReference type="PANTHER" id="PTHR47968">
    <property type="entry name" value="CENTROMERE PROTEIN E"/>
    <property type="match status" value="1"/>
</dbReference>
<dbReference type="CDD" id="cd23649">
    <property type="entry name" value="Khc_CBD_cc"/>
    <property type="match status" value="1"/>
</dbReference>
<dbReference type="GO" id="GO:0030951">
    <property type="term" value="P:establishment or maintenance of microtubule cytoskeleton polarity"/>
    <property type="evidence" value="ECO:0007669"/>
    <property type="project" value="UniProtKB-ARBA"/>
</dbReference>
<dbReference type="GO" id="GO:0048489">
    <property type="term" value="P:synaptic vesicle transport"/>
    <property type="evidence" value="ECO:0007669"/>
    <property type="project" value="UniProtKB-ARBA"/>
</dbReference>
<keyword evidence="4 11" id="KW-0547">Nucleotide-binding</keyword>
<dbReference type="Proteomes" id="UP000095285">
    <property type="component" value="Unassembled WGS sequence"/>
</dbReference>
<keyword evidence="12" id="KW-0862">Zinc</keyword>